<evidence type="ECO:0000313" key="6">
    <source>
        <dbReference type="Proteomes" id="UP000669060"/>
    </source>
</evidence>
<evidence type="ECO:0000313" key="5">
    <source>
        <dbReference type="EMBL" id="MBO3277400.1"/>
    </source>
</evidence>
<protein>
    <submittedName>
        <fullName evidence="5">AMP-binding protein</fullName>
    </submittedName>
</protein>
<dbReference type="InterPro" id="IPR020845">
    <property type="entry name" value="AMP-binding_CS"/>
</dbReference>
<name>A0ABS3TUP4_9PSED</name>
<proteinExistence type="inferred from homology"/>
<dbReference type="EMBL" id="JAELYA010000008">
    <property type="protein sequence ID" value="MBO3277400.1"/>
    <property type="molecule type" value="Genomic_DNA"/>
</dbReference>
<accession>A0ABS3TUP4</accession>
<keyword evidence="6" id="KW-1185">Reference proteome</keyword>
<dbReference type="Gene3D" id="3.40.50.12780">
    <property type="entry name" value="N-terminal domain of ligase-like"/>
    <property type="match status" value="1"/>
</dbReference>
<evidence type="ECO:0000259" key="3">
    <source>
        <dbReference type="Pfam" id="PF00501"/>
    </source>
</evidence>
<dbReference type="InterPro" id="IPR042099">
    <property type="entry name" value="ANL_N_sf"/>
</dbReference>
<dbReference type="InterPro" id="IPR025110">
    <property type="entry name" value="AMP-bd_C"/>
</dbReference>
<dbReference type="RefSeq" id="WP_208315704.1">
    <property type="nucleotide sequence ID" value="NZ_JAELYA010000008.1"/>
</dbReference>
<dbReference type="Proteomes" id="UP000669060">
    <property type="component" value="Unassembled WGS sequence"/>
</dbReference>
<dbReference type="InterPro" id="IPR000873">
    <property type="entry name" value="AMP-dep_synth/lig_dom"/>
</dbReference>
<comment type="caution">
    <text evidence="5">The sequence shown here is derived from an EMBL/GenBank/DDBJ whole genome shotgun (WGS) entry which is preliminary data.</text>
</comment>
<dbReference type="InterPro" id="IPR045851">
    <property type="entry name" value="AMP-bd_C_sf"/>
</dbReference>
<comment type="similarity">
    <text evidence="1">Belongs to the ATP-dependent AMP-binding enzyme family.</text>
</comment>
<feature type="domain" description="AMP-dependent synthetase/ligase" evidence="3">
    <location>
        <begin position="18"/>
        <end position="373"/>
    </location>
</feature>
<dbReference type="Gene3D" id="3.30.300.30">
    <property type="match status" value="1"/>
</dbReference>
<evidence type="ECO:0000256" key="1">
    <source>
        <dbReference type="ARBA" id="ARBA00006432"/>
    </source>
</evidence>
<feature type="domain" description="AMP-binding enzyme C-terminal" evidence="4">
    <location>
        <begin position="423"/>
        <end position="499"/>
    </location>
</feature>
<gene>
    <name evidence="5" type="ORF">JFY56_19460</name>
</gene>
<dbReference type="Pfam" id="PF13193">
    <property type="entry name" value="AMP-binding_C"/>
    <property type="match status" value="1"/>
</dbReference>
<evidence type="ECO:0000259" key="4">
    <source>
        <dbReference type="Pfam" id="PF13193"/>
    </source>
</evidence>
<reference evidence="5 6" key="1">
    <citation type="submission" date="2020-12" db="EMBL/GenBank/DDBJ databases">
        <title>Pseudomonas schmalbachii sp. nov. isolated from millipede gut.</title>
        <authorList>
            <person name="Shelomi M."/>
        </authorList>
    </citation>
    <scope>NUCLEOTIDE SEQUENCE [LARGE SCALE GENOMIC DNA]</scope>
    <source>
        <strain evidence="5 6">Milli4</strain>
    </source>
</reference>
<dbReference type="Pfam" id="PF00501">
    <property type="entry name" value="AMP-binding"/>
    <property type="match status" value="1"/>
</dbReference>
<dbReference type="PROSITE" id="PS00455">
    <property type="entry name" value="AMP_BINDING"/>
    <property type="match status" value="1"/>
</dbReference>
<dbReference type="PANTHER" id="PTHR43201">
    <property type="entry name" value="ACYL-COA SYNTHETASE"/>
    <property type="match status" value="1"/>
</dbReference>
<organism evidence="5 6">
    <name type="scientific">Pseudomonas schmalbachii</name>
    <dbReference type="NCBI Taxonomy" id="2816993"/>
    <lineage>
        <taxon>Bacteria</taxon>
        <taxon>Pseudomonadati</taxon>
        <taxon>Pseudomonadota</taxon>
        <taxon>Gammaproteobacteria</taxon>
        <taxon>Pseudomonadales</taxon>
        <taxon>Pseudomonadaceae</taxon>
        <taxon>Pseudomonas</taxon>
    </lineage>
</organism>
<dbReference type="PANTHER" id="PTHR43201:SF5">
    <property type="entry name" value="MEDIUM-CHAIN ACYL-COA LIGASE ACSF2, MITOCHONDRIAL"/>
    <property type="match status" value="1"/>
</dbReference>
<sequence>MKRHAMGKMVVGQVISTAAIRFPERESFFCSSTQRRFTFRQTNDRCNRLAHGLGGLGLRKGDRVAFLSSNRAEMVETYFALAKTGLVGLPLNYRLAPLEMLELMRATGVVALVIERRFAEALAPLLADLPQIAHCVSFGDGPALGHDYETLLARSASSEPDIEVEEDDPYYFNLTSGTTGLPKCYVINHYNCTAATSLFQSYDMTSRDVAMTVFPMFGRVGFGWAIASVSQGIRNVLVNFDAETALRLIGEEGVSIVNLVPTMAAMLLAAPNLASAKVDSLRAIVFAGSSLPEPLRHAVQASLCQDLYEYYGMQESGALVLSTPEDRLRKPGSVGRQVLHSQVRIVDLQGRDLPAGQPGEILGRCPAAVTAYYDNPEKSAETFRDGWVHTGDIGYLDEEGYLFISGRLKEVIVTGGQNVHAAEVEETILAVPGIAECAVIGLPDPLWGEAVTAVVVPAGSEPVDGDAVIRHCHARLAGFKTPKRVIQQQDPLPRTPTGKVQKFKLVERYAEQAKK</sequence>
<evidence type="ECO:0000256" key="2">
    <source>
        <dbReference type="ARBA" id="ARBA00022598"/>
    </source>
</evidence>
<dbReference type="SUPFAM" id="SSF56801">
    <property type="entry name" value="Acetyl-CoA synthetase-like"/>
    <property type="match status" value="1"/>
</dbReference>
<keyword evidence="2" id="KW-0436">Ligase</keyword>